<organism evidence="2 3">
    <name type="scientific">Ectocarpus siliculosus</name>
    <name type="common">Brown alga</name>
    <name type="synonym">Conferva siliculosa</name>
    <dbReference type="NCBI Taxonomy" id="2880"/>
    <lineage>
        <taxon>Eukaryota</taxon>
        <taxon>Sar</taxon>
        <taxon>Stramenopiles</taxon>
        <taxon>Ochrophyta</taxon>
        <taxon>PX clade</taxon>
        <taxon>Phaeophyceae</taxon>
        <taxon>Ectocarpales</taxon>
        <taxon>Ectocarpaceae</taxon>
        <taxon>Ectocarpus</taxon>
    </lineage>
</organism>
<feature type="transmembrane region" description="Helical" evidence="1">
    <location>
        <begin position="402"/>
        <end position="422"/>
    </location>
</feature>
<sequence length="651" mass="72089">MPHLEERDLKLLDEAISILNPPEAHVRVVEVDTFTESERSIVKGSARIGHGDFSLRQMTAIFKRASPSGLGIAELTATNDDESKAEESDVATEDMTPEAAAAALRVSEREKQEEAMKKPPKLPEIILFWGRNMRRGGNLVVCPGESSMDRLIQAYLVCEVVQDSKLFDKSVTSFRERVTTERKGGLMGVELGETSTAEQDALENLISDYSFHDASIGIISLVASIYYFFVLARNHVNVLTLLAVAVVAGLNQEATWPWVFKHILLCARMKDPIVRVSQCRLVRHHQGQLSGQGFLAIGLAAFGVYLEVFPTTDGDTPLLFRILLNGFQAAMVAVLVVNMVQAVEPMDLSRVSPKDRLRPWARKYLDDNVFDTKWYLTLLVGVLWSGAVAVTIYVGVSYEIEGLGYTIPVICLIVLGLSIAAVNPGMALLGAWGFIWLVPVGLAFVCRSAFDTTLMLINKVSLTWRRMANEVVSHARDSAQGEFSVRDILKFLLQVLPLTPLFLVSLPIPVLYFFVWFIHLSMRVLLRVADALSAPALDFRLHPILSDYGSVTWKMDRLSMDVENRSMRTLLMARIDKLMESTSATLGERSRSGVIPNRPYWHLSKTSANRLGCIAVKIGTGEEESPKTLLVSPDYIPDKPSAHADAPASVC</sequence>
<keyword evidence="3" id="KW-1185">Reference proteome</keyword>
<name>D8LL14_ECTSI</name>
<accession>D8LL14</accession>
<dbReference type="EMBL" id="FN648503">
    <property type="protein sequence ID" value="CBN76108.1"/>
    <property type="molecule type" value="Genomic_DNA"/>
</dbReference>
<dbReference type="EMBL" id="FN649745">
    <property type="protein sequence ID" value="CBN76108.1"/>
    <property type="molecule type" value="Genomic_DNA"/>
</dbReference>
<protein>
    <submittedName>
        <fullName evidence="2">Uncharacterized protein</fullName>
    </submittedName>
</protein>
<dbReference type="InParanoid" id="D8LL14"/>
<feature type="transmembrane region" description="Helical" evidence="1">
    <location>
        <begin position="214"/>
        <end position="232"/>
    </location>
</feature>
<gene>
    <name evidence="2" type="ORF">Esi_0314_0006</name>
</gene>
<dbReference type="Proteomes" id="UP000002630">
    <property type="component" value="Linkage Group LG20"/>
</dbReference>
<proteinExistence type="predicted"/>
<feature type="transmembrane region" description="Helical" evidence="1">
    <location>
        <begin position="318"/>
        <end position="340"/>
    </location>
</feature>
<evidence type="ECO:0000313" key="2">
    <source>
        <dbReference type="EMBL" id="CBN76108.1"/>
    </source>
</evidence>
<dbReference type="OrthoDB" id="10289612at2759"/>
<keyword evidence="1" id="KW-1133">Transmembrane helix</keyword>
<feature type="transmembrane region" description="Helical" evidence="1">
    <location>
        <begin position="491"/>
        <end position="518"/>
    </location>
</feature>
<reference evidence="2 3" key="1">
    <citation type="journal article" date="2010" name="Nature">
        <title>The Ectocarpus genome and the independent evolution of multicellularity in brown algae.</title>
        <authorList>
            <person name="Cock J.M."/>
            <person name="Sterck L."/>
            <person name="Rouze P."/>
            <person name="Scornet D."/>
            <person name="Allen A.E."/>
            <person name="Amoutzias G."/>
            <person name="Anthouard V."/>
            <person name="Artiguenave F."/>
            <person name="Aury J.M."/>
            <person name="Badger J.H."/>
            <person name="Beszteri B."/>
            <person name="Billiau K."/>
            <person name="Bonnet E."/>
            <person name="Bothwell J.H."/>
            <person name="Bowler C."/>
            <person name="Boyen C."/>
            <person name="Brownlee C."/>
            <person name="Carrano C.J."/>
            <person name="Charrier B."/>
            <person name="Cho G.Y."/>
            <person name="Coelho S.M."/>
            <person name="Collen J."/>
            <person name="Corre E."/>
            <person name="Da Silva C."/>
            <person name="Delage L."/>
            <person name="Delaroque N."/>
            <person name="Dittami S.M."/>
            <person name="Doulbeau S."/>
            <person name="Elias M."/>
            <person name="Farnham G."/>
            <person name="Gachon C.M."/>
            <person name="Gschloessl B."/>
            <person name="Heesch S."/>
            <person name="Jabbari K."/>
            <person name="Jubin C."/>
            <person name="Kawai H."/>
            <person name="Kimura K."/>
            <person name="Kloareg B."/>
            <person name="Kupper F.C."/>
            <person name="Lang D."/>
            <person name="Le Bail A."/>
            <person name="Leblanc C."/>
            <person name="Lerouge P."/>
            <person name="Lohr M."/>
            <person name="Lopez P.J."/>
            <person name="Martens C."/>
            <person name="Maumus F."/>
            <person name="Michel G."/>
            <person name="Miranda-Saavedra D."/>
            <person name="Morales J."/>
            <person name="Moreau H."/>
            <person name="Motomura T."/>
            <person name="Nagasato C."/>
            <person name="Napoli C.A."/>
            <person name="Nelson D.R."/>
            <person name="Nyvall-Collen P."/>
            <person name="Peters A.F."/>
            <person name="Pommier C."/>
            <person name="Potin P."/>
            <person name="Poulain J."/>
            <person name="Quesneville H."/>
            <person name="Read B."/>
            <person name="Rensing S.A."/>
            <person name="Ritter A."/>
            <person name="Rousvoal S."/>
            <person name="Samanta M."/>
            <person name="Samson G."/>
            <person name="Schroeder D.C."/>
            <person name="Segurens B."/>
            <person name="Strittmatter M."/>
            <person name="Tonon T."/>
            <person name="Tregear J.W."/>
            <person name="Valentin K."/>
            <person name="von Dassow P."/>
            <person name="Yamagishi T."/>
            <person name="Van de Peer Y."/>
            <person name="Wincker P."/>
        </authorList>
    </citation>
    <scope>NUCLEOTIDE SEQUENCE [LARGE SCALE GENOMIC DNA]</scope>
    <source>
        <strain evidence="3">Ec32 / CCAP1310/4</strain>
    </source>
</reference>
<feature type="transmembrane region" description="Helical" evidence="1">
    <location>
        <begin position="374"/>
        <end position="396"/>
    </location>
</feature>
<evidence type="ECO:0000256" key="1">
    <source>
        <dbReference type="SAM" id="Phobius"/>
    </source>
</evidence>
<keyword evidence="1" id="KW-0812">Transmembrane</keyword>
<evidence type="ECO:0000313" key="3">
    <source>
        <dbReference type="Proteomes" id="UP000002630"/>
    </source>
</evidence>
<feature type="transmembrane region" description="Helical" evidence="1">
    <location>
        <begin position="429"/>
        <end position="450"/>
    </location>
</feature>
<keyword evidence="1" id="KW-0472">Membrane</keyword>
<dbReference type="AlphaFoldDB" id="D8LL14"/>
<feature type="transmembrane region" description="Helical" evidence="1">
    <location>
        <begin position="238"/>
        <end position="260"/>
    </location>
</feature>
<feature type="transmembrane region" description="Helical" evidence="1">
    <location>
        <begin position="289"/>
        <end position="306"/>
    </location>
</feature>